<evidence type="ECO:0000256" key="1">
    <source>
        <dbReference type="SAM" id="MobiDB-lite"/>
    </source>
</evidence>
<feature type="compositionally biased region" description="Polar residues" evidence="1">
    <location>
        <begin position="19"/>
        <end position="34"/>
    </location>
</feature>
<comment type="caution">
    <text evidence="2">The sequence shown here is derived from an EMBL/GenBank/DDBJ whole genome shotgun (WGS) entry which is preliminary data.</text>
</comment>
<organism evidence="2 3">
    <name type="scientific">Microthlaspi erraticum</name>
    <dbReference type="NCBI Taxonomy" id="1685480"/>
    <lineage>
        <taxon>Eukaryota</taxon>
        <taxon>Viridiplantae</taxon>
        <taxon>Streptophyta</taxon>
        <taxon>Embryophyta</taxon>
        <taxon>Tracheophyta</taxon>
        <taxon>Spermatophyta</taxon>
        <taxon>Magnoliopsida</taxon>
        <taxon>eudicotyledons</taxon>
        <taxon>Gunneridae</taxon>
        <taxon>Pentapetalae</taxon>
        <taxon>rosids</taxon>
        <taxon>malvids</taxon>
        <taxon>Brassicales</taxon>
        <taxon>Brassicaceae</taxon>
        <taxon>Coluteocarpeae</taxon>
        <taxon>Microthlaspi</taxon>
    </lineage>
</organism>
<evidence type="ECO:0000313" key="3">
    <source>
        <dbReference type="Proteomes" id="UP000467841"/>
    </source>
</evidence>
<protein>
    <submittedName>
        <fullName evidence="2">Uncharacterized protein</fullName>
    </submittedName>
</protein>
<feature type="region of interest" description="Disordered" evidence="1">
    <location>
        <begin position="1"/>
        <end position="51"/>
    </location>
</feature>
<dbReference type="AlphaFoldDB" id="A0A6D2IY72"/>
<reference evidence="2" key="1">
    <citation type="submission" date="2020-01" db="EMBL/GenBank/DDBJ databases">
        <authorList>
            <person name="Mishra B."/>
        </authorList>
    </citation>
    <scope>NUCLEOTIDE SEQUENCE [LARGE SCALE GENOMIC DNA]</scope>
</reference>
<dbReference type="Proteomes" id="UP000467841">
    <property type="component" value="Unassembled WGS sequence"/>
</dbReference>
<dbReference type="EMBL" id="CACVBM020001107">
    <property type="protein sequence ID" value="CAA7031572.1"/>
    <property type="molecule type" value="Genomic_DNA"/>
</dbReference>
<keyword evidence="3" id="KW-1185">Reference proteome</keyword>
<accession>A0A6D2IY72</accession>
<sequence>MDQQQAKAGKRSKKELDRLTSQVDRSYAMTSSRSVPYKKRRIDRAHTRRGDRSCLYTRGESIDPIVRRATRSIPCMHASSNLSRSIRPAQMHIHLIDFVLTDSIEPWQTGLNRARPGAI</sequence>
<gene>
    <name evidence="2" type="ORF">MERR_LOCUS18807</name>
</gene>
<evidence type="ECO:0000313" key="2">
    <source>
        <dbReference type="EMBL" id="CAA7031572.1"/>
    </source>
</evidence>
<name>A0A6D2IY72_9BRAS</name>
<proteinExistence type="predicted"/>